<dbReference type="GO" id="GO:0016787">
    <property type="term" value="F:hydrolase activity"/>
    <property type="evidence" value="ECO:0007669"/>
    <property type="project" value="UniProtKB-KW"/>
</dbReference>
<dbReference type="Pfam" id="PF02013">
    <property type="entry name" value="CBM_10"/>
    <property type="match status" value="2"/>
</dbReference>
<dbReference type="OrthoDB" id="10267127at2759"/>
<proteinExistence type="predicted"/>
<dbReference type="Gene3D" id="3.90.1220.10">
    <property type="entry name" value="Cellulose docking domain, dockering"/>
    <property type="match status" value="2"/>
</dbReference>
<comment type="caution">
    <text evidence="5">The sequence shown here is derived from an EMBL/GenBank/DDBJ whole genome shotgun (WGS) entry which is preliminary data.</text>
</comment>
<feature type="domain" description="CBM10" evidence="4">
    <location>
        <begin position="511"/>
        <end position="551"/>
    </location>
</feature>
<accession>A0A1Y1XFW3</accession>
<keyword evidence="2" id="KW-0677">Repeat</keyword>
<feature type="domain" description="CBM10" evidence="4">
    <location>
        <begin position="604"/>
        <end position="644"/>
    </location>
</feature>
<feature type="domain" description="CBM10" evidence="4">
    <location>
        <begin position="558"/>
        <end position="597"/>
    </location>
</feature>
<reference evidence="5 6" key="2">
    <citation type="submission" date="2016-08" db="EMBL/GenBank/DDBJ databases">
        <title>Pervasive Adenine N6-methylation of Active Genes in Fungi.</title>
        <authorList>
            <consortium name="DOE Joint Genome Institute"/>
            <person name="Mondo S.J."/>
            <person name="Dannebaum R.O."/>
            <person name="Kuo R.C."/>
            <person name="Labutti K."/>
            <person name="Haridas S."/>
            <person name="Kuo A."/>
            <person name="Salamov A."/>
            <person name="Ahrendt S.R."/>
            <person name="Lipzen A."/>
            <person name="Sullivan W."/>
            <person name="Andreopoulos W.B."/>
            <person name="Clum A."/>
            <person name="Lindquist E."/>
            <person name="Daum C."/>
            <person name="Ramamoorthy G.K."/>
            <person name="Gryganskyi A."/>
            <person name="Culley D."/>
            <person name="Magnuson J.K."/>
            <person name="James T.Y."/>
            <person name="O'Malley M.A."/>
            <person name="Stajich J.E."/>
            <person name="Spatafora J.W."/>
            <person name="Visel A."/>
            <person name="Grigoriev I.V."/>
        </authorList>
    </citation>
    <scope>NUCLEOTIDE SEQUENCE [LARGE SCALE GENOMIC DNA]</scope>
    <source>
        <strain evidence="5 6">S4</strain>
    </source>
</reference>
<dbReference type="PANTHER" id="PTHR40050">
    <property type="entry name" value="INNER SPORE COAT PROTEIN H"/>
    <property type="match status" value="1"/>
</dbReference>
<dbReference type="InterPro" id="IPR014867">
    <property type="entry name" value="Spore_coat_CotH_CotH2/3/7"/>
</dbReference>
<dbReference type="Proteomes" id="UP000193944">
    <property type="component" value="Unassembled WGS sequence"/>
</dbReference>
<evidence type="ECO:0000259" key="4">
    <source>
        <dbReference type="PROSITE" id="PS51763"/>
    </source>
</evidence>
<dbReference type="EMBL" id="MCFG01000048">
    <property type="protein sequence ID" value="ORX84649.1"/>
    <property type="molecule type" value="Genomic_DNA"/>
</dbReference>
<keyword evidence="6" id="KW-1185">Reference proteome</keyword>
<organism evidence="5 6">
    <name type="scientific">Anaeromyces robustus</name>
    <dbReference type="NCBI Taxonomy" id="1754192"/>
    <lineage>
        <taxon>Eukaryota</taxon>
        <taxon>Fungi</taxon>
        <taxon>Fungi incertae sedis</taxon>
        <taxon>Chytridiomycota</taxon>
        <taxon>Chytridiomycota incertae sedis</taxon>
        <taxon>Neocallimastigomycetes</taxon>
        <taxon>Neocallimastigales</taxon>
        <taxon>Neocallimastigaceae</taxon>
        <taxon>Anaeromyces</taxon>
    </lineage>
</organism>
<dbReference type="SUPFAM" id="SSF64571">
    <property type="entry name" value="Cellulose docking domain, dockering"/>
    <property type="match status" value="3"/>
</dbReference>
<dbReference type="AlphaFoldDB" id="A0A1Y1XFW3"/>
<dbReference type="Pfam" id="PF08757">
    <property type="entry name" value="CotH"/>
    <property type="match status" value="1"/>
</dbReference>
<evidence type="ECO:0000256" key="3">
    <source>
        <dbReference type="ARBA" id="ARBA00022801"/>
    </source>
</evidence>
<keyword evidence="3" id="KW-0378">Hydrolase</keyword>
<dbReference type="InterPro" id="IPR009034">
    <property type="entry name" value="Dockerin_dom_fun_sf"/>
</dbReference>
<evidence type="ECO:0000256" key="1">
    <source>
        <dbReference type="ARBA" id="ARBA00022729"/>
    </source>
</evidence>
<keyword evidence="1" id="KW-0732">Signal</keyword>
<evidence type="ECO:0000313" key="6">
    <source>
        <dbReference type="Proteomes" id="UP000193944"/>
    </source>
</evidence>
<dbReference type="PROSITE" id="PS51763">
    <property type="entry name" value="CBM10"/>
    <property type="match status" value="3"/>
</dbReference>
<protein>
    <recommendedName>
        <fullName evidence="4">CBM10 domain-containing protein</fullName>
    </recommendedName>
</protein>
<dbReference type="PANTHER" id="PTHR40050:SF1">
    <property type="entry name" value="INNER SPORE COAT PROTEIN H"/>
    <property type="match status" value="1"/>
</dbReference>
<name>A0A1Y1XFW3_9FUNG</name>
<reference evidence="5 6" key="1">
    <citation type="submission" date="2016-08" db="EMBL/GenBank/DDBJ databases">
        <title>A Parts List for Fungal Cellulosomes Revealed by Comparative Genomics.</title>
        <authorList>
            <consortium name="DOE Joint Genome Institute"/>
            <person name="Haitjema C.H."/>
            <person name="Gilmore S.P."/>
            <person name="Henske J.K."/>
            <person name="Solomon K.V."/>
            <person name="De Groot R."/>
            <person name="Kuo A."/>
            <person name="Mondo S.J."/>
            <person name="Salamov A.A."/>
            <person name="Labutti K."/>
            <person name="Zhao Z."/>
            <person name="Chiniquy J."/>
            <person name="Barry K."/>
            <person name="Brewer H.M."/>
            <person name="Purvine S.O."/>
            <person name="Wright A.T."/>
            <person name="Boxma B."/>
            <person name="Van Alen T."/>
            <person name="Hackstein J.H."/>
            <person name="Baker S.E."/>
            <person name="Grigoriev I.V."/>
            <person name="O'Malley M.A."/>
        </authorList>
    </citation>
    <scope>NUCLEOTIDE SEQUENCE [LARGE SCALE GENOMIC DNA]</scope>
    <source>
        <strain evidence="5 6">S4</strain>
    </source>
</reference>
<dbReference type="InterPro" id="IPR002883">
    <property type="entry name" value="CBM10/Dockerin_dom"/>
</dbReference>
<evidence type="ECO:0000256" key="2">
    <source>
        <dbReference type="ARBA" id="ARBA00022737"/>
    </source>
</evidence>
<evidence type="ECO:0000313" key="5">
    <source>
        <dbReference type="EMBL" id="ORX84649.1"/>
    </source>
</evidence>
<sequence length="650" mass="76489">MRVTISPEEYEDFFISRQCERDTTPGFLKRNEACYTAHWVDLNQVLSTCIQNKYIDISKITPKDKELVDKVTGNTNSYNITLSEFENIITTYSDFKLEEILSKPYRLLNPPSYHDFVAEKARMTFEFVEGKKKNITEFEKVKFSVGGNSSKMYSKLSYNLNIKSGTLFGSKQLRLRSEPVDPAFIREKLAYDLHTVIGLPSLSANFAKLYINDEYMGFYLLRDAFKSKWVEQTFGEKSTKHIYKCGNGDNPFFNCSNDDEDMTEDKEWEKFLDRLDKAKTRQDLEEFFDVDTFIKWQASRYLFGSLDHQSGRNNNAMYMYHNVTNGKDIWIPLLYDFDMNFGNFRVPVIQRNFTQEIVDPYNPLYEILNLNDESEELKSIFDDIMRQVFNPLVMLARIDQLKYFLKQYIKEDRTPDAYGHRPGRFNLTMYFAEDLYTYDDFKKNSDYTTVKSRLYYNNFNDYSRYSEAVGIKRWVIERFQYVCDTYQIDCDYAKEIIDSQNYKVTEINREQRNEGCKGTGYPCCILESTAFRTYDRSGYWGLEGGNYCLIEDYPVLETCWSEALGYPCCRDPRTTIYKTEKDGKEWGIESNQWCGINEMQGVKKCPGYAEGYNCCKNCEVTYISHSDPNKKWGFFSNGDWCSIPYSCDKK</sequence>
<gene>
    <name evidence="5" type="ORF">BCR32DRAFT_230296</name>
</gene>